<dbReference type="EMBL" id="CP061035">
    <property type="protein sequence ID" value="QQV78891.1"/>
    <property type="molecule type" value="Genomic_DNA"/>
</dbReference>
<gene>
    <name evidence="2" type="ORF">H5J25_06915</name>
</gene>
<sequence length="132" mass="14496">MGFAAVARVTEDRWIACQVQDDIGFGLDAGDELEVRTTICDEIRSDHKGVLIDNVGQEPAWNTHPTPIMYGFKSYISVPIIREDGSFFGTLCAIDPAPRETSLSKVRDAIDGFARTIARELDSFTSGRVVST</sequence>
<evidence type="ECO:0000259" key="1">
    <source>
        <dbReference type="Pfam" id="PF01590"/>
    </source>
</evidence>
<dbReference type="AlphaFoldDB" id="A0A974NXX4"/>
<accession>A0A974NXX4</accession>
<evidence type="ECO:0000313" key="3">
    <source>
        <dbReference type="Proteomes" id="UP000595894"/>
    </source>
</evidence>
<organism evidence="2 3">
    <name type="scientific">Sphingomonas aliaeris</name>
    <dbReference type="NCBI Taxonomy" id="2759526"/>
    <lineage>
        <taxon>Bacteria</taxon>
        <taxon>Pseudomonadati</taxon>
        <taxon>Pseudomonadota</taxon>
        <taxon>Alphaproteobacteria</taxon>
        <taxon>Sphingomonadales</taxon>
        <taxon>Sphingomonadaceae</taxon>
        <taxon>Sphingomonas</taxon>
    </lineage>
</organism>
<reference evidence="3" key="1">
    <citation type="submission" date="2020-09" db="EMBL/GenBank/DDBJ databases">
        <title>Sphingomonas sp., a new species isolated from pork steak.</title>
        <authorList>
            <person name="Heidler von Heilborn D."/>
        </authorList>
    </citation>
    <scope>NUCLEOTIDE SEQUENCE [LARGE SCALE GENOMIC DNA]</scope>
</reference>
<name>A0A974NXX4_9SPHN</name>
<keyword evidence="3" id="KW-1185">Reference proteome</keyword>
<evidence type="ECO:0000313" key="2">
    <source>
        <dbReference type="EMBL" id="QQV78891.1"/>
    </source>
</evidence>
<dbReference type="SUPFAM" id="SSF55781">
    <property type="entry name" value="GAF domain-like"/>
    <property type="match status" value="1"/>
</dbReference>
<dbReference type="KEGG" id="sari:H5J25_06915"/>
<protein>
    <submittedName>
        <fullName evidence="2">GAF domain-containing protein</fullName>
    </submittedName>
</protein>
<proteinExistence type="predicted"/>
<dbReference type="Proteomes" id="UP000595894">
    <property type="component" value="Chromosome"/>
</dbReference>
<dbReference type="InterPro" id="IPR029016">
    <property type="entry name" value="GAF-like_dom_sf"/>
</dbReference>
<dbReference type="Pfam" id="PF01590">
    <property type="entry name" value="GAF"/>
    <property type="match status" value="1"/>
</dbReference>
<dbReference type="InterPro" id="IPR003018">
    <property type="entry name" value="GAF"/>
</dbReference>
<feature type="domain" description="GAF" evidence="1">
    <location>
        <begin position="24"/>
        <end position="119"/>
    </location>
</feature>
<dbReference type="Gene3D" id="3.30.450.40">
    <property type="match status" value="1"/>
</dbReference>